<feature type="transmembrane region" description="Helical" evidence="8">
    <location>
        <begin position="107"/>
        <end position="131"/>
    </location>
</feature>
<feature type="transmembrane region" description="Helical" evidence="8">
    <location>
        <begin position="65"/>
        <end position="86"/>
    </location>
</feature>
<feature type="transmembrane region" description="Helical" evidence="8">
    <location>
        <begin position="175"/>
        <end position="195"/>
    </location>
</feature>
<dbReference type="GO" id="GO:0022857">
    <property type="term" value="F:transmembrane transporter activity"/>
    <property type="evidence" value="ECO:0007669"/>
    <property type="project" value="InterPro"/>
</dbReference>
<feature type="transmembrane region" description="Helical" evidence="8">
    <location>
        <begin position="355"/>
        <end position="376"/>
    </location>
</feature>
<feature type="transmembrane region" description="Helical" evidence="8">
    <location>
        <begin position="215"/>
        <end position="237"/>
    </location>
</feature>
<feature type="transmembrane region" description="Helical" evidence="8">
    <location>
        <begin position="382"/>
        <end position="410"/>
    </location>
</feature>
<dbReference type="PIRSF" id="PIRSF006060">
    <property type="entry name" value="AA_transporter"/>
    <property type="match status" value="1"/>
</dbReference>
<evidence type="ECO:0000256" key="4">
    <source>
        <dbReference type="ARBA" id="ARBA00022475"/>
    </source>
</evidence>
<keyword evidence="4" id="KW-1003">Cell membrane</keyword>
<evidence type="ECO:0000256" key="5">
    <source>
        <dbReference type="ARBA" id="ARBA00022692"/>
    </source>
</evidence>
<keyword evidence="10" id="KW-1185">Reference proteome</keyword>
<dbReference type="Pfam" id="PF13520">
    <property type="entry name" value="AA_permease_2"/>
    <property type="match status" value="1"/>
</dbReference>
<dbReference type="GO" id="GO:0005886">
    <property type="term" value="C:plasma membrane"/>
    <property type="evidence" value="ECO:0007669"/>
    <property type="project" value="UniProtKB-SubCell"/>
</dbReference>
<accession>A0A7I7MC93</accession>
<dbReference type="EMBL" id="AP022574">
    <property type="protein sequence ID" value="BBX69442.1"/>
    <property type="molecule type" value="Genomic_DNA"/>
</dbReference>
<sequence>MANRIDETGDARIADDAADPQSHRRLRGTLGVWSIVFVVVAAASPLGVIGGPVPLGIASGNGTGFPAIFIISTVIVLLFAVGFTALTPHVPNAGAFYSYIGKGLGRVTGFGFAFVALISYLALEIGVYGLIGQGAQALFSSYGAPDIPWGVWALITLLIVAVLGHRNIDLSRNVLGVLLIAEVAIVLVLDAVVAVTGGHEGLSTGFLSPSEIVSGAPGIALLFAFLSFIGFEATAVFRDEARDPLRTIPRATFVALLLIGVFYTVSTWALITAWGDSRVVEQAVADPSGLLPVATEQYLGSVGLHIVQVLFVTSLFACILSFHNVVARYVFTLSNRKVFPASLGEAHASHASPHLASGIDGIVVLVFLIAGIALGLDPVTQFYTWLAGISTVGIIILLIATSVAVLAFFARRRRSGESDVSVWRAFVAPGIGLAGLVAVLLLVFQNLPTLVGGSTPIAIGVVVLLVAVFAGGAAIAVRRPQVTLD</sequence>
<evidence type="ECO:0000313" key="10">
    <source>
        <dbReference type="Proteomes" id="UP000466514"/>
    </source>
</evidence>
<keyword evidence="5 8" id="KW-0812">Transmembrane</keyword>
<protein>
    <submittedName>
        <fullName evidence="9">Amino acid transporter</fullName>
    </submittedName>
</protein>
<keyword evidence="6 8" id="KW-1133">Transmembrane helix</keyword>
<dbReference type="Proteomes" id="UP000466514">
    <property type="component" value="Chromosome"/>
</dbReference>
<evidence type="ECO:0000256" key="1">
    <source>
        <dbReference type="ARBA" id="ARBA00002249"/>
    </source>
</evidence>
<dbReference type="PANTHER" id="PTHR42770:SF16">
    <property type="entry name" value="AMINO ACID PERMEASE"/>
    <property type="match status" value="1"/>
</dbReference>
<dbReference type="RefSeq" id="WP_163722930.1">
    <property type="nucleotide sequence ID" value="NZ_AP022574.1"/>
</dbReference>
<feature type="transmembrane region" description="Helical" evidence="8">
    <location>
        <begin position="249"/>
        <end position="271"/>
    </location>
</feature>
<evidence type="ECO:0000313" key="9">
    <source>
        <dbReference type="EMBL" id="BBX69442.1"/>
    </source>
</evidence>
<gene>
    <name evidence="9" type="ORF">MPSYJ_29030</name>
</gene>
<feature type="transmembrane region" description="Helical" evidence="8">
    <location>
        <begin position="306"/>
        <end position="327"/>
    </location>
</feature>
<proteinExistence type="inferred from homology"/>
<evidence type="ECO:0000256" key="2">
    <source>
        <dbReference type="ARBA" id="ARBA00004651"/>
    </source>
</evidence>
<evidence type="ECO:0000256" key="8">
    <source>
        <dbReference type="SAM" id="Phobius"/>
    </source>
</evidence>
<dbReference type="Gene3D" id="1.20.1740.10">
    <property type="entry name" value="Amino acid/polyamine transporter I"/>
    <property type="match status" value="1"/>
</dbReference>
<comment type="function">
    <text evidence="1">Probable amino-acid or metabolite transport protein.</text>
</comment>
<organism evidence="9 10">
    <name type="scientific">Mycolicibacterium psychrotolerans</name>
    <dbReference type="NCBI Taxonomy" id="216929"/>
    <lineage>
        <taxon>Bacteria</taxon>
        <taxon>Bacillati</taxon>
        <taxon>Actinomycetota</taxon>
        <taxon>Actinomycetes</taxon>
        <taxon>Mycobacteriales</taxon>
        <taxon>Mycobacteriaceae</taxon>
        <taxon>Mycolicibacterium</taxon>
    </lineage>
</organism>
<keyword evidence="7 8" id="KW-0472">Membrane</keyword>
<evidence type="ECO:0000256" key="3">
    <source>
        <dbReference type="ARBA" id="ARBA00009523"/>
    </source>
</evidence>
<dbReference type="InterPro" id="IPR002293">
    <property type="entry name" value="AA/rel_permease1"/>
</dbReference>
<evidence type="ECO:0000256" key="6">
    <source>
        <dbReference type="ARBA" id="ARBA00022989"/>
    </source>
</evidence>
<dbReference type="PANTHER" id="PTHR42770">
    <property type="entry name" value="AMINO ACID TRANSPORTER-RELATED"/>
    <property type="match status" value="1"/>
</dbReference>
<feature type="transmembrane region" description="Helical" evidence="8">
    <location>
        <begin position="456"/>
        <end position="477"/>
    </location>
</feature>
<reference evidence="9 10" key="1">
    <citation type="journal article" date="2019" name="Emerg. Microbes Infect.">
        <title>Comprehensive subspecies identification of 175 nontuberculous mycobacteria species based on 7547 genomic profiles.</title>
        <authorList>
            <person name="Matsumoto Y."/>
            <person name="Kinjo T."/>
            <person name="Motooka D."/>
            <person name="Nabeya D."/>
            <person name="Jung N."/>
            <person name="Uechi K."/>
            <person name="Horii T."/>
            <person name="Iida T."/>
            <person name="Fujita J."/>
            <person name="Nakamura S."/>
        </authorList>
    </citation>
    <scope>NUCLEOTIDE SEQUENCE [LARGE SCALE GENOMIC DNA]</scope>
    <source>
        <strain evidence="9 10">JCM 13323</strain>
    </source>
</reference>
<dbReference type="InterPro" id="IPR050367">
    <property type="entry name" value="APC_superfamily"/>
</dbReference>
<feature type="transmembrane region" description="Helical" evidence="8">
    <location>
        <begin position="147"/>
        <end position="163"/>
    </location>
</feature>
<comment type="similarity">
    <text evidence="3">Belongs to the amino acid-polyamine-organocation (APC) superfamily.</text>
</comment>
<dbReference type="KEGG" id="mpsc:MPSYJ_29030"/>
<evidence type="ECO:0000256" key="7">
    <source>
        <dbReference type="ARBA" id="ARBA00023136"/>
    </source>
</evidence>
<feature type="transmembrane region" description="Helical" evidence="8">
    <location>
        <begin position="30"/>
        <end position="53"/>
    </location>
</feature>
<dbReference type="AlphaFoldDB" id="A0A7I7MC93"/>
<name>A0A7I7MC93_9MYCO</name>
<feature type="transmembrane region" description="Helical" evidence="8">
    <location>
        <begin position="422"/>
        <end position="444"/>
    </location>
</feature>
<comment type="subcellular location">
    <subcellularLocation>
        <location evidence="2">Cell membrane</location>
        <topology evidence="2">Multi-pass membrane protein</topology>
    </subcellularLocation>
</comment>